<comment type="caution">
    <text evidence="1">The sequence shown here is derived from an EMBL/GenBank/DDBJ whole genome shotgun (WGS) entry which is preliminary data.</text>
</comment>
<accession>A0A392S1K5</accession>
<name>A0A392S1K5_9FABA</name>
<keyword evidence="2" id="KW-1185">Reference proteome</keyword>
<dbReference type="AlphaFoldDB" id="A0A392S1K5"/>
<dbReference type="EMBL" id="LXQA010301885">
    <property type="protein sequence ID" value="MCI42224.1"/>
    <property type="molecule type" value="Genomic_DNA"/>
</dbReference>
<sequence>MHAVSGGGDMPADKDVNVS</sequence>
<proteinExistence type="predicted"/>
<feature type="non-terminal residue" evidence="1">
    <location>
        <position position="19"/>
    </location>
</feature>
<evidence type="ECO:0000313" key="2">
    <source>
        <dbReference type="Proteomes" id="UP000265520"/>
    </source>
</evidence>
<organism evidence="1 2">
    <name type="scientific">Trifolium medium</name>
    <dbReference type="NCBI Taxonomy" id="97028"/>
    <lineage>
        <taxon>Eukaryota</taxon>
        <taxon>Viridiplantae</taxon>
        <taxon>Streptophyta</taxon>
        <taxon>Embryophyta</taxon>
        <taxon>Tracheophyta</taxon>
        <taxon>Spermatophyta</taxon>
        <taxon>Magnoliopsida</taxon>
        <taxon>eudicotyledons</taxon>
        <taxon>Gunneridae</taxon>
        <taxon>Pentapetalae</taxon>
        <taxon>rosids</taxon>
        <taxon>fabids</taxon>
        <taxon>Fabales</taxon>
        <taxon>Fabaceae</taxon>
        <taxon>Papilionoideae</taxon>
        <taxon>50 kb inversion clade</taxon>
        <taxon>NPAAA clade</taxon>
        <taxon>Hologalegina</taxon>
        <taxon>IRL clade</taxon>
        <taxon>Trifolieae</taxon>
        <taxon>Trifolium</taxon>
    </lineage>
</organism>
<dbReference type="Proteomes" id="UP000265520">
    <property type="component" value="Unassembled WGS sequence"/>
</dbReference>
<protein>
    <submittedName>
        <fullName evidence="1">Uncharacterized protein</fullName>
    </submittedName>
</protein>
<reference evidence="1 2" key="1">
    <citation type="journal article" date="2018" name="Front. Plant Sci.">
        <title>Red Clover (Trifolium pratense) and Zigzag Clover (T. medium) - A Picture of Genomic Similarities and Differences.</title>
        <authorList>
            <person name="Dluhosova J."/>
            <person name="Istvanek J."/>
            <person name="Nedelnik J."/>
            <person name="Repkova J."/>
        </authorList>
    </citation>
    <scope>NUCLEOTIDE SEQUENCE [LARGE SCALE GENOMIC DNA]</scope>
    <source>
        <strain evidence="2">cv. 10/8</strain>
        <tissue evidence="1">Leaf</tissue>
    </source>
</reference>
<evidence type="ECO:0000313" key="1">
    <source>
        <dbReference type="EMBL" id="MCI42224.1"/>
    </source>
</evidence>